<protein>
    <submittedName>
        <fullName evidence="9">Oxidoreductase</fullName>
    </submittedName>
</protein>
<keyword evidence="4" id="KW-0479">Metal-binding</keyword>
<keyword evidence="10" id="KW-1185">Reference proteome</keyword>
<organism evidence="9 10">
    <name type="scientific">Paenibacillus agaridevorans</name>
    <dbReference type="NCBI Taxonomy" id="171404"/>
    <lineage>
        <taxon>Bacteria</taxon>
        <taxon>Bacillati</taxon>
        <taxon>Bacillota</taxon>
        <taxon>Bacilli</taxon>
        <taxon>Bacillales</taxon>
        <taxon>Paenibacillaceae</taxon>
        <taxon>Paenibacillus</taxon>
    </lineage>
</organism>
<dbReference type="InterPro" id="IPR006656">
    <property type="entry name" value="Mopterin_OxRdtase"/>
</dbReference>
<evidence type="ECO:0000256" key="5">
    <source>
        <dbReference type="ARBA" id="ARBA00023002"/>
    </source>
</evidence>
<evidence type="ECO:0000256" key="3">
    <source>
        <dbReference type="ARBA" id="ARBA00022505"/>
    </source>
</evidence>
<keyword evidence="3" id="KW-0500">Molybdenum</keyword>
<dbReference type="GO" id="GO:0046872">
    <property type="term" value="F:metal ion binding"/>
    <property type="evidence" value="ECO:0007669"/>
    <property type="project" value="UniProtKB-KW"/>
</dbReference>
<dbReference type="SUPFAM" id="SSF50692">
    <property type="entry name" value="ADC-like"/>
    <property type="match status" value="1"/>
</dbReference>
<dbReference type="InterPro" id="IPR006657">
    <property type="entry name" value="MoPterin_dinucl-bd_dom"/>
</dbReference>
<keyword evidence="7" id="KW-0411">Iron-sulfur</keyword>
<dbReference type="RefSeq" id="WP_108992903.1">
    <property type="nucleotide sequence ID" value="NZ_BDQX01000116.1"/>
</dbReference>
<evidence type="ECO:0000259" key="8">
    <source>
        <dbReference type="PROSITE" id="PS51669"/>
    </source>
</evidence>
<dbReference type="PROSITE" id="PS51669">
    <property type="entry name" value="4FE4S_MOW_BIS_MGD"/>
    <property type="match status" value="1"/>
</dbReference>
<dbReference type="CDD" id="cd02766">
    <property type="entry name" value="MopB_3"/>
    <property type="match status" value="1"/>
</dbReference>
<dbReference type="Pfam" id="PF04879">
    <property type="entry name" value="Molybdop_Fe4S4"/>
    <property type="match status" value="1"/>
</dbReference>
<dbReference type="Gene3D" id="2.20.25.90">
    <property type="entry name" value="ADC-like domains"/>
    <property type="match status" value="1"/>
</dbReference>
<dbReference type="SMART" id="SM00926">
    <property type="entry name" value="Molybdop_Fe4S4"/>
    <property type="match status" value="1"/>
</dbReference>
<reference evidence="9 10" key="1">
    <citation type="submission" date="2017-08" db="EMBL/GenBank/DDBJ databases">
        <title>Substantial Increase in Enzyme Production by Combined Drug-Resistance Mutations in Paenibacillus agaridevorans.</title>
        <authorList>
            <person name="Tanaka Y."/>
            <person name="Funane K."/>
            <person name="Hosaka T."/>
            <person name="Shiwa Y."/>
            <person name="Fujita N."/>
            <person name="Miyazaki T."/>
            <person name="Yoshikawa H."/>
            <person name="Murakami K."/>
            <person name="Kasahara K."/>
            <person name="Inaoka T."/>
            <person name="Hiraga Y."/>
            <person name="Ochi K."/>
        </authorList>
    </citation>
    <scope>NUCLEOTIDE SEQUENCE [LARGE SCALE GENOMIC DNA]</scope>
    <source>
        <strain evidence="9 10">T-3040</strain>
    </source>
</reference>
<dbReference type="Gene3D" id="3.40.228.10">
    <property type="entry name" value="Dimethylsulfoxide Reductase, domain 2"/>
    <property type="match status" value="1"/>
</dbReference>
<accession>A0A2R5EVW4</accession>
<dbReference type="InterPro" id="IPR006655">
    <property type="entry name" value="Mopterin_OxRdtase_prok_CS"/>
</dbReference>
<proteinExistence type="inferred from homology"/>
<dbReference type="PROSITE" id="PS00490">
    <property type="entry name" value="MOLYBDOPTERIN_PROK_2"/>
    <property type="match status" value="1"/>
</dbReference>
<evidence type="ECO:0000256" key="6">
    <source>
        <dbReference type="ARBA" id="ARBA00023004"/>
    </source>
</evidence>
<dbReference type="InterPro" id="IPR006963">
    <property type="entry name" value="Mopterin_OxRdtase_4Fe-4S_dom"/>
</dbReference>
<dbReference type="EMBL" id="BDQX01000116">
    <property type="protein sequence ID" value="GBG07933.1"/>
    <property type="molecule type" value="Genomic_DNA"/>
</dbReference>
<dbReference type="AlphaFoldDB" id="A0A2R5EVW4"/>
<evidence type="ECO:0000256" key="4">
    <source>
        <dbReference type="ARBA" id="ARBA00022723"/>
    </source>
</evidence>
<dbReference type="GO" id="GO:0016491">
    <property type="term" value="F:oxidoreductase activity"/>
    <property type="evidence" value="ECO:0007669"/>
    <property type="project" value="UniProtKB-KW"/>
</dbReference>
<evidence type="ECO:0000256" key="1">
    <source>
        <dbReference type="ARBA" id="ARBA00001942"/>
    </source>
</evidence>
<evidence type="ECO:0000256" key="7">
    <source>
        <dbReference type="ARBA" id="ARBA00023014"/>
    </source>
</evidence>
<evidence type="ECO:0000256" key="2">
    <source>
        <dbReference type="ARBA" id="ARBA00010312"/>
    </source>
</evidence>
<dbReference type="GO" id="GO:0043546">
    <property type="term" value="F:molybdopterin cofactor binding"/>
    <property type="evidence" value="ECO:0007669"/>
    <property type="project" value="InterPro"/>
</dbReference>
<dbReference type="CDD" id="cd02786">
    <property type="entry name" value="MopB_CT_3"/>
    <property type="match status" value="1"/>
</dbReference>
<evidence type="ECO:0000313" key="10">
    <source>
        <dbReference type="Proteomes" id="UP000245202"/>
    </source>
</evidence>
<dbReference type="Proteomes" id="UP000245202">
    <property type="component" value="Unassembled WGS sequence"/>
</dbReference>
<dbReference type="PANTHER" id="PTHR43742">
    <property type="entry name" value="TRIMETHYLAMINE-N-OXIDE REDUCTASE"/>
    <property type="match status" value="1"/>
</dbReference>
<dbReference type="InterPro" id="IPR037920">
    <property type="entry name" value="YoaE_C"/>
</dbReference>
<dbReference type="Pfam" id="PF00384">
    <property type="entry name" value="Molybdopterin"/>
    <property type="match status" value="1"/>
</dbReference>
<dbReference type="Pfam" id="PF01568">
    <property type="entry name" value="Molydop_binding"/>
    <property type="match status" value="1"/>
</dbReference>
<dbReference type="SUPFAM" id="SSF53706">
    <property type="entry name" value="Formate dehydrogenase/DMSO reductase, domains 1-3"/>
    <property type="match status" value="1"/>
</dbReference>
<dbReference type="InterPro" id="IPR050612">
    <property type="entry name" value="Prok_Mopterin_Oxidored"/>
</dbReference>
<comment type="similarity">
    <text evidence="2">Belongs to the prokaryotic molybdopterin-containing oxidoreductase family.</text>
</comment>
<evidence type="ECO:0000313" key="9">
    <source>
        <dbReference type="EMBL" id="GBG07933.1"/>
    </source>
</evidence>
<comment type="cofactor">
    <cofactor evidence="1">
        <name>Mo-bis(molybdopterin guanine dinucleotide)</name>
        <dbReference type="ChEBI" id="CHEBI:60539"/>
    </cofactor>
</comment>
<gene>
    <name evidence="9" type="ORF">PAT3040_02498</name>
</gene>
<dbReference type="Gene3D" id="3.30.2070.10">
    <property type="entry name" value="Formate dehydrogenase/DMSO reductase"/>
    <property type="match status" value="1"/>
</dbReference>
<dbReference type="InterPro" id="IPR009010">
    <property type="entry name" value="Asp_de-COase-like_dom_sf"/>
</dbReference>
<dbReference type="PANTHER" id="PTHR43742:SF6">
    <property type="entry name" value="OXIDOREDUCTASE YYAE-RELATED"/>
    <property type="match status" value="1"/>
</dbReference>
<keyword evidence="6" id="KW-0408">Iron</keyword>
<comment type="caution">
    <text evidence="9">The sequence shown here is derived from an EMBL/GenBank/DDBJ whole genome shotgun (WGS) entry which is preliminary data.</text>
</comment>
<keyword evidence="5" id="KW-0560">Oxidoreductase</keyword>
<dbReference type="Gene3D" id="2.40.40.20">
    <property type="match status" value="1"/>
</dbReference>
<dbReference type="Gene3D" id="3.40.50.740">
    <property type="match status" value="1"/>
</dbReference>
<sequence>MTLNINIARDSSRDGIVRSVCPFDCPDTCGLHITIENGEVKKVTGDPLHPVTKGAICNKVRQLPDRVHHPDRLLHPMRRVGPKGTLDFEPITWEEAYDEIIGRMQQLIRDFGAQSILPYSFYGNMGVLNAEGMDRRFFHRLGATKLDRTICNVAGATGYKYTMGGSVGIDPEATVHTKLFLLWGCNLVSTNMHQTMLATEARKHGAIIVHIDVHRNRTSTWADEFVHLRPGTDGALAMGLMHILIRDELVDESFLQEFTIGYEELKQEAQLYTPQYVSEITSVPPERIEWLARLYGTTTPSFIRIGNGLQHHDNGGMIVRAISCLPALTGQWKHPGGGAMKGNGWYSRINNDRLERPDLLPDPDVRTVNMNQLGDVLTRLEPPVRMLFVYNSNPAIVAPDQLKVREGLLREDLFTITHDLFLTDTCKYADLVLPATSHLENLDLYTSYWHLYLQIGEPVLAPAGLSKSNFTLFKELALRMGFERELFDLTEEEMIAEALDAELNPLLEGITVEALREHGWMKAGGGRELPLKERIPTPSGKIELYSDAMLKNGLTPVPTYTPILEETDFPFLLITGPNHSYINSTFGNQSKLQKLEKAPFLNMNEQDAGSLGLLDGDHVLVRNNRGEAKLTLRIGQDVLPGVLVTQGLWWDDAEKGRSSVNALTPQRLADMGGGATFFSNRVEVLKI</sequence>
<dbReference type="GO" id="GO:0051536">
    <property type="term" value="F:iron-sulfur cluster binding"/>
    <property type="evidence" value="ECO:0007669"/>
    <property type="project" value="UniProtKB-KW"/>
</dbReference>
<feature type="domain" description="4Fe-4S Mo/W bis-MGD-type" evidence="8">
    <location>
        <begin position="14"/>
        <end position="71"/>
    </location>
</feature>
<name>A0A2R5EVW4_9BACL</name>